<dbReference type="EMBL" id="BAABBI010000001">
    <property type="protein sequence ID" value="GAA3781918.1"/>
    <property type="molecule type" value="Genomic_DNA"/>
</dbReference>
<proteinExistence type="predicted"/>
<evidence type="ECO:0000313" key="1">
    <source>
        <dbReference type="EMBL" id="GAA3781918.1"/>
    </source>
</evidence>
<keyword evidence="2" id="KW-1185">Reference proteome</keyword>
<dbReference type="Pfam" id="PF02643">
    <property type="entry name" value="DUF192"/>
    <property type="match status" value="1"/>
</dbReference>
<evidence type="ECO:0000313" key="2">
    <source>
        <dbReference type="Proteomes" id="UP001501456"/>
    </source>
</evidence>
<dbReference type="PROSITE" id="PS51257">
    <property type="entry name" value="PROKAR_LIPOPROTEIN"/>
    <property type="match status" value="1"/>
</dbReference>
<gene>
    <name evidence="1" type="ORF">GCM10022271_12750</name>
</gene>
<dbReference type="InterPro" id="IPR038695">
    <property type="entry name" value="Saro_0823-like_sf"/>
</dbReference>
<organism evidence="1 2">
    <name type="scientific">Corallibacter vietnamensis</name>
    <dbReference type="NCBI Taxonomy" id="904130"/>
    <lineage>
        <taxon>Bacteria</taxon>
        <taxon>Pseudomonadati</taxon>
        <taxon>Bacteroidota</taxon>
        <taxon>Flavobacteriia</taxon>
        <taxon>Flavobacteriales</taxon>
        <taxon>Flavobacteriaceae</taxon>
        <taxon>Corallibacter</taxon>
    </lineage>
</organism>
<reference evidence="2" key="1">
    <citation type="journal article" date="2019" name="Int. J. Syst. Evol. Microbiol.">
        <title>The Global Catalogue of Microorganisms (GCM) 10K type strain sequencing project: providing services to taxonomists for standard genome sequencing and annotation.</title>
        <authorList>
            <consortium name="The Broad Institute Genomics Platform"/>
            <consortium name="The Broad Institute Genome Sequencing Center for Infectious Disease"/>
            <person name="Wu L."/>
            <person name="Ma J."/>
        </authorList>
    </citation>
    <scope>NUCLEOTIDE SEQUENCE [LARGE SCALE GENOMIC DNA]</scope>
    <source>
        <strain evidence="2">JCM 17525</strain>
    </source>
</reference>
<dbReference type="Gene3D" id="2.60.120.1140">
    <property type="entry name" value="Protein of unknown function DUF192"/>
    <property type="match status" value="1"/>
</dbReference>
<dbReference type="PANTHER" id="PTHR37953">
    <property type="entry name" value="UPF0127 PROTEIN MJ1496"/>
    <property type="match status" value="1"/>
</dbReference>
<sequence length="166" mass="19035">MISKKVGVLLLSASTLTATMVSCKEEKKDIKQTIATFKKEGELTLLKKQTDSIIKQLDIEIADSDYERQTGMMNRNSMQDNRGMLFIFPDMRPRSFYMKNTKIPLDIIYLDDKYTIVSFQENAKPLDESSLPSQAAAKYVLEVNGGLARQWQLEVGDYMQFTRTKE</sequence>
<dbReference type="InterPro" id="IPR003795">
    <property type="entry name" value="DUF192"/>
</dbReference>
<dbReference type="Proteomes" id="UP001501456">
    <property type="component" value="Unassembled WGS sequence"/>
</dbReference>
<dbReference type="RefSeq" id="WP_344728478.1">
    <property type="nucleotide sequence ID" value="NZ_BAABBI010000001.1"/>
</dbReference>
<dbReference type="PANTHER" id="PTHR37953:SF1">
    <property type="entry name" value="UPF0127 PROTEIN MJ1496"/>
    <property type="match status" value="1"/>
</dbReference>
<protein>
    <submittedName>
        <fullName evidence="1">DUF192 domain-containing protein</fullName>
    </submittedName>
</protein>
<comment type="caution">
    <text evidence="1">The sequence shown here is derived from an EMBL/GenBank/DDBJ whole genome shotgun (WGS) entry which is preliminary data.</text>
</comment>
<accession>A0ABP7H3C3</accession>
<name>A0ABP7H3C3_9FLAO</name>